<protein>
    <recommendedName>
        <fullName evidence="1">Death domain-containing protein</fullName>
    </recommendedName>
</protein>
<dbReference type="Gene3D" id="2.60.220.30">
    <property type="match status" value="1"/>
</dbReference>
<dbReference type="Pfam" id="PF00531">
    <property type="entry name" value="Death"/>
    <property type="match status" value="1"/>
</dbReference>
<dbReference type="SUPFAM" id="SSF47986">
    <property type="entry name" value="DEATH domain"/>
    <property type="match status" value="1"/>
</dbReference>
<dbReference type="Gene3D" id="1.10.533.10">
    <property type="entry name" value="Death Domain, Fas"/>
    <property type="match status" value="1"/>
</dbReference>
<feature type="domain" description="Death" evidence="1">
    <location>
        <begin position="794"/>
        <end position="858"/>
    </location>
</feature>
<evidence type="ECO:0000313" key="3">
    <source>
        <dbReference type="Proteomes" id="UP000812440"/>
    </source>
</evidence>
<dbReference type="GO" id="GO:0007165">
    <property type="term" value="P:signal transduction"/>
    <property type="evidence" value="ECO:0007669"/>
    <property type="project" value="InterPro"/>
</dbReference>
<proteinExistence type="predicted"/>
<dbReference type="Proteomes" id="UP000812440">
    <property type="component" value="Chromosome 1"/>
</dbReference>
<dbReference type="PANTHER" id="PTHR28336:SF4">
    <property type="entry name" value="DEATH DOMAIN-CONTAINING PROTEIN 1"/>
    <property type="match status" value="1"/>
</dbReference>
<organism evidence="2 3">
    <name type="scientific">Hymenochirus boettgeri</name>
    <name type="common">Congo dwarf clawed frog</name>
    <dbReference type="NCBI Taxonomy" id="247094"/>
    <lineage>
        <taxon>Eukaryota</taxon>
        <taxon>Metazoa</taxon>
        <taxon>Chordata</taxon>
        <taxon>Craniata</taxon>
        <taxon>Vertebrata</taxon>
        <taxon>Euteleostomi</taxon>
        <taxon>Amphibia</taxon>
        <taxon>Batrachia</taxon>
        <taxon>Anura</taxon>
        <taxon>Pipoidea</taxon>
        <taxon>Pipidae</taxon>
        <taxon>Pipinae</taxon>
        <taxon>Hymenochirus</taxon>
    </lineage>
</organism>
<dbReference type="OrthoDB" id="6118651at2759"/>
<dbReference type="PANTHER" id="PTHR28336">
    <property type="entry name" value="BA1-643"/>
    <property type="match status" value="1"/>
</dbReference>
<evidence type="ECO:0000313" key="2">
    <source>
        <dbReference type="EMBL" id="KAG8453578.1"/>
    </source>
</evidence>
<dbReference type="EMBL" id="JAACNH010000001">
    <property type="protein sequence ID" value="KAG8453578.1"/>
    <property type="molecule type" value="Genomic_DNA"/>
</dbReference>
<dbReference type="AlphaFoldDB" id="A0A8T2KAC3"/>
<dbReference type="PROSITE" id="PS50017">
    <property type="entry name" value="DEATH_DOMAIN"/>
    <property type="match status" value="1"/>
</dbReference>
<name>A0A8T2KAC3_9PIPI</name>
<reference evidence="2" key="1">
    <citation type="thesis" date="2020" institute="ProQuest LLC" country="789 East Eisenhower Parkway, Ann Arbor, MI, USA">
        <title>Comparative Genomics and Chromosome Evolution.</title>
        <authorList>
            <person name="Mudd A.B."/>
        </authorList>
    </citation>
    <scope>NUCLEOTIDE SEQUENCE</scope>
    <source>
        <strain evidence="2">Female2</strain>
        <tissue evidence="2">Blood</tissue>
    </source>
</reference>
<comment type="caution">
    <text evidence="2">The sequence shown here is derived from an EMBL/GenBank/DDBJ whole genome shotgun (WGS) entry which is preliminary data.</text>
</comment>
<accession>A0A8T2KAC3</accession>
<sequence>MELISSSCTNTEDNVFLILAQIENCNQALREILKEPCVRPSGDLNGKVLSLFASVHDFSRTLCEKLNKASELLQSTHLQQINYSATVNQILYDAATNLNKVEEQWNKMSSQYKDLPVEMFDVHGARNVLSYEDGIKNIGIPMMNDPQTDEIGEHAQHNKCEIQNTTQWDKNEDNPNVAQVPVTNTNYFNADENEGGIDPAIKHLENANQLPKSNKQMAENNFREQHQENKPGTQGLGNDKTGAEIICNGIKLTLSNQHFMETEHWAYKKYMLQIEGEDGETLACFIRAPLYILAKLQVRCMDDISSLMVSDSDELVSSILGIWSQDTDIYIPFPLSISIPFDSRYRGNYKDIMVKSTDENLQPSYLTPYSLEGYHGNHKGTFAEVKVYKLGIFSVVSCLKKENFTVPKKGISIKLSMDPRISVNYPSGCFSSSVIVQFKVQPIDTSLISLLKVKHDVYHSIISTSPLIHVKQPSVHDFQKSVTIIIPCPPNPEKKKQGEESENKRTTATLALKATGANQIRNLSASLRKHGDNHNELLKLLAYKEDQWNILEDTVVKNVQNGIVSFEVNDHAKSFIVIRLSSPMDNSHLLSFINNLQVATHSSMVNVVLYRKKDNLQKAIVEVVPSKELTWEIANLREIGYSGPPEPSEQIQLREGEQIHFQFGGNITASDGKKLRKTFQLTYHTQKKQRLSLNLGIVDEFGNYSSPHYKGTVAFYKLCKEDIVACYKRNQKSEDYLQQQNLVCKLAVTLPKVEKNVSRPSSTKITSSDPADALWDNLLHWLAGELSEEDMSLLVLSLPIRRSTVQLIKLKSPDNLNGQIYELLSFWKKSLPASADKRRLLARHLRKSGRNDLLEKLKIYWETQMSVLT</sequence>
<evidence type="ECO:0000259" key="1">
    <source>
        <dbReference type="PROSITE" id="PS50017"/>
    </source>
</evidence>
<dbReference type="InterPro" id="IPR011029">
    <property type="entry name" value="DEATH-like_dom_sf"/>
</dbReference>
<keyword evidence="3" id="KW-1185">Reference proteome</keyword>
<gene>
    <name evidence="2" type="ORF">GDO86_000275</name>
</gene>
<dbReference type="InterPro" id="IPR000488">
    <property type="entry name" value="Death_dom"/>
</dbReference>